<comment type="caution">
    <text evidence="6">The sequence shown here is derived from an EMBL/GenBank/DDBJ whole genome shotgun (WGS) entry which is preliminary data.</text>
</comment>
<protein>
    <recommendedName>
        <fullName evidence="5">RNA polymerase sigma factor 70 region 4 type 2 domain-containing protein</fullName>
    </recommendedName>
</protein>
<dbReference type="GO" id="GO:0003677">
    <property type="term" value="F:DNA binding"/>
    <property type="evidence" value="ECO:0007669"/>
    <property type="project" value="InterPro"/>
</dbReference>
<dbReference type="Gene3D" id="1.10.10.10">
    <property type="entry name" value="Winged helix-like DNA-binding domain superfamily/Winged helix DNA-binding domain"/>
    <property type="match status" value="1"/>
</dbReference>
<organism evidence="6 7">
    <name type="scientific">Niastella populi</name>
    <dbReference type="NCBI Taxonomy" id="550983"/>
    <lineage>
        <taxon>Bacteria</taxon>
        <taxon>Pseudomonadati</taxon>
        <taxon>Bacteroidota</taxon>
        <taxon>Chitinophagia</taxon>
        <taxon>Chitinophagales</taxon>
        <taxon>Chitinophagaceae</taxon>
        <taxon>Niastella</taxon>
    </lineage>
</organism>
<evidence type="ECO:0000256" key="4">
    <source>
        <dbReference type="ARBA" id="ARBA00023163"/>
    </source>
</evidence>
<dbReference type="GO" id="GO:0016987">
    <property type="term" value="F:sigma factor activity"/>
    <property type="evidence" value="ECO:0007669"/>
    <property type="project" value="UniProtKB-KW"/>
</dbReference>
<dbReference type="InterPro" id="IPR014284">
    <property type="entry name" value="RNA_pol_sigma-70_dom"/>
</dbReference>
<dbReference type="Proteomes" id="UP000192276">
    <property type="component" value="Unassembled WGS sequence"/>
</dbReference>
<dbReference type="GO" id="GO:0006352">
    <property type="term" value="P:DNA-templated transcription initiation"/>
    <property type="evidence" value="ECO:0007669"/>
    <property type="project" value="InterPro"/>
</dbReference>
<dbReference type="InterPro" id="IPR036388">
    <property type="entry name" value="WH-like_DNA-bd_sf"/>
</dbReference>
<dbReference type="PANTHER" id="PTHR43133:SF46">
    <property type="entry name" value="RNA POLYMERASE SIGMA-70 FACTOR ECF SUBFAMILY"/>
    <property type="match status" value="1"/>
</dbReference>
<dbReference type="InterPro" id="IPR013324">
    <property type="entry name" value="RNA_pol_sigma_r3/r4-like"/>
</dbReference>
<dbReference type="SUPFAM" id="SSF88659">
    <property type="entry name" value="Sigma3 and sigma4 domains of RNA polymerase sigma factors"/>
    <property type="match status" value="1"/>
</dbReference>
<comment type="similarity">
    <text evidence="1">Belongs to the sigma-70 factor family. ECF subfamily.</text>
</comment>
<evidence type="ECO:0000313" key="7">
    <source>
        <dbReference type="Proteomes" id="UP000192276"/>
    </source>
</evidence>
<dbReference type="STRING" id="550983.A4R26_25775"/>
<dbReference type="InterPro" id="IPR013249">
    <property type="entry name" value="RNA_pol_sigma70_r4_t2"/>
</dbReference>
<proteinExistence type="inferred from homology"/>
<dbReference type="SUPFAM" id="SSF88946">
    <property type="entry name" value="Sigma2 domain of RNA polymerase sigma factors"/>
    <property type="match status" value="1"/>
</dbReference>
<dbReference type="InterPro" id="IPR039425">
    <property type="entry name" value="RNA_pol_sigma-70-like"/>
</dbReference>
<dbReference type="CDD" id="cd06171">
    <property type="entry name" value="Sigma70_r4"/>
    <property type="match status" value="1"/>
</dbReference>
<keyword evidence="3" id="KW-0731">Sigma factor</keyword>
<dbReference type="AlphaFoldDB" id="A0A1V9FD59"/>
<dbReference type="Gene3D" id="1.10.1740.10">
    <property type="match status" value="1"/>
</dbReference>
<keyword evidence="2" id="KW-0805">Transcription regulation</keyword>
<evidence type="ECO:0000313" key="6">
    <source>
        <dbReference type="EMBL" id="OQP56309.1"/>
    </source>
</evidence>
<dbReference type="InterPro" id="IPR013325">
    <property type="entry name" value="RNA_pol_sigma_r2"/>
</dbReference>
<accession>A0A1V9FD59</accession>
<dbReference type="Pfam" id="PF08281">
    <property type="entry name" value="Sigma70_r4_2"/>
    <property type="match status" value="1"/>
</dbReference>
<dbReference type="NCBIfam" id="TIGR02937">
    <property type="entry name" value="sigma70-ECF"/>
    <property type="match status" value="1"/>
</dbReference>
<feature type="domain" description="RNA polymerase sigma factor 70 region 4 type 2" evidence="5">
    <location>
        <begin position="83"/>
        <end position="135"/>
    </location>
</feature>
<evidence type="ECO:0000256" key="2">
    <source>
        <dbReference type="ARBA" id="ARBA00023015"/>
    </source>
</evidence>
<reference evidence="7" key="1">
    <citation type="submission" date="2016-04" db="EMBL/GenBank/DDBJ databases">
        <authorList>
            <person name="Chen L."/>
            <person name="Zhuang W."/>
            <person name="Wang G."/>
        </authorList>
    </citation>
    <scope>NUCLEOTIDE SEQUENCE [LARGE SCALE GENOMIC DNA]</scope>
    <source>
        <strain evidence="7">208</strain>
    </source>
</reference>
<evidence type="ECO:0000256" key="3">
    <source>
        <dbReference type="ARBA" id="ARBA00023082"/>
    </source>
</evidence>
<evidence type="ECO:0000259" key="5">
    <source>
        <dbReference type="Pfam" id="PF08281"/>
    </source>
</evidence>
<dbReference type="PANTHER" id="PTHR43133">
    <property type="entry name" value="RNA POLYMERASE ECF-TYPE SIGMA FACTO"/>
    <property type="match status" value="1"/>
</dbReference>
<sequence length="154" mass="18144">MRKTKQEEVAKELTQDTFIKLWKYRQQMDATIGLDQQIFQKARQIYIDWLRKEASYRRHVETPENIPAEISSAAFNDRHELRDAIHSALNSLPAKRKQIFELKHVHGYSYKEISRLLGISTKTVDSQLLKALSHLRKTLSNSHFIIIYILFFTA</sequence>
<dbReference type="EMBL" id="LWBP01000200">
    <property type="protein sequence ID" value="OQP56309.1"/>
    <property type="molecule type" value="Genomic_DNA"/>
</dbReference>
<evidence type="ECO:0000256" key="1">
    <source>
        <dbReference type="ARBA" id="ARBA00010641"/>
    </source>
</evidence>
<keyword evidence="4" id="KW-0804">Transcription</keyword>
<gene>
    <name evidence="6" type="ORF">A4R26_25775</name>
</gene>
<keyword evidence="7" id="KW-1185">Reference proteome</keyword>
<name>A0A1V9FD59_9BACT</name>